<sequence>MRARRIAVLGAGPAAIAAAIGLRRAGEDVMLIGEPRRFAAVEGVSARVLEALRRAGFSRALACFAAPSRRCATWNGTLTQANWESLVERERFDRAALEDARAAGVRVVVGRALDVRTTAAGHQIHVEGEGGAECEADFLIEARGRAAPGLGMPRMRGAETVSLLQYWQGPRGAVHSAVESCADGWMWMAALADGRRYLQLTLDVAGAALPPKAELGAFCRARFAASAAAAPFVRDAQPVGEPCARTSTPVLHGELAGENWLRVGDAAAAVDPLSGNGIFLSLSSALQAPAVVGTLLHDPARAALAQRFHRERVAHLFYRFARIGRDFYAQEQRWLHSPFWQARRGWPDDLPAEGDAAGGGARIERRPVVAHGRVVEDEVVVTAAQPLGIWHLDGIGLAPLLRAVQGAAPAAAEAALRAELGGEGARAARIAAWMREQGWIA</sequence>
<dbReference type="InterPro" id="IPR050816">
    <property type="entry name" value="Flavin-dep_Halogenase_NPB"/>
</dbReference>
<dbReference type="InterPro" id="IPR036188">
    <property type="entry name" value="FAD/NAD-bd_sf"/>
</dbReference>
<dbReference type="Gene3D" id="3.50.50.60">
    <property type="entry name" value="FAD/NAD(P)-binding domain"/>
    <property type="match status" value="1"/>
</dbReference>
<dbReference type="InterPro" id="IPR006905">
    <property type="entry name" value="Flavin_halogenase"/>
</dbReference>
<dbReference type="AlphaFoldDB" id="A1K4V0"/>
<reference evidence="1 2" key="1">
    <citation type="journal article" date="2006" name="Nat. Biotechnol.">
        <title>Complete genome of the mutualistic, N2-fixing grass endophyte Azoarcus sp. strain BH72.</title>
        <authorList>
            <person name="Krause A."/>
            <person name="Ramakumar A."/>
            <person name="Bartels D."/>
            <person name="Battistoni F."/>
            <person name="Bekel T."/>
            <person name="Boch J."/>
            <person name="Boehm M."/>
            <person name="Friedrich F."/>
            <person name="Hurek T."/>
            <person name="Krause L."/>
            <person name="Linke B."/>
            <person name="McHardy A.C."/>
            <person name="Sarkar A."/>
            <person name="Schneiker S."/>
            <person name="Syed A.A."/>
            <person name="Thauer R."/>
            <person name="Vorhoelter F.-J."/>
            <person name="Weidner S."/>
            <person name="Puehler A."/>
            <person name="Reinhold-Hurek B."/>
            <person name="Kaiser O."/>
            <person name="Goesmann A."/>
        </authorList>
    </citation>
    <scope>NUCLEOTIDE SEQUENCE [LARGE SCALE GENOMIC DNA]</scope>
    <source>
        <strain evidence="1 2">BH72</strain>
    </source>
</reference>
<dbReference type="EMBL" id="AM406670">
    <property type="protein sequence ID" value="CAL93855.1"/>
    <property type="molecule type" value="Genomic_DNA"/>
</dbReference>
<dbReference type="Gene3D" id="3.30.9.100">
    <property type="match status" value="1"/>
</dbReference>
<dbReference type="STRING" id="62928.azo1238"/>
<evidence type="ECO:0000313" key="1">
    <source>
        <dbReference type="EMBL" id="CAL93855.1"/>
    </source>
</evidence>
<dbReference type="PANTHER" id="PTHR43747:SF1">
    <property type="entry name" value="SLR1998 PROTEIN"/>
    <property type="match status" value="1"/>
</dbReference>
<dbReference type="KEGG" id="azo:azo1238"/>
<keyword evidence="2" id="KW-1185">Reference proteome</keyword>
<organism evidence="1 2">
    <name type="scientific">Azoarcus sp. (strain BH72)</name>
    <dbReference type="NCBI Taxonomy" id="418699"/>
    <lineage>
        <taxon>Bacteria</taxon>
        <taxon>Pseudomonadati</taxon>
        <taxon>Pseudomonadota</taxon>
        <taxon>Betaproteobacteria</taxon>
        <taxon>Rhodocyclales</taxon>
        <taxon>Zoogloeaceae</taxon>
        <taxon>Azoarcus</taxon>
    </lineage>
</organism>
<dbReference type="RefSeq" id="WP_011764971.1">
    <property type="nucleotide sequence ID" value="NC_008702.1"/>
</dbReference>
<dbReference type="HOGENOM" id="CLU_024648_6_1_4"/>
<dbReference type="eggNOG" id="COG0644">
    <property type="taxonomic scope" value="Bacteria"/>
</dbReference>
<gene>
    <name evidence="1" type="ordered locus">azo1238</name>
</gene>
<dbReference type="PRINTS" id="PR00420">
    <property type="entry name" value="RNGMNOXGNASE"/>
</dbReference>
<dbReference type="PANTHER" id="PTHR43747">
    <property type="entry name" value="FAD-BINDING PROTEIN"/>
    <property type="match status" value="1"/>
</dbReference>
<dbReference type="SUPFAM" id="SSF51905">
    <property type="entry name" value="FAD/NAD(P)-binding domain"/>
    <property type="match status" value="1"/>
</dbReference>
<dbReference type="GO" id="GO:0004497">
    <property type="term" value="F:monooxygenase activity"/>
    <property type="evidence" value="ECO:0007669"/>
    <property type="project" value="InterPro"/>
</dbReference>
<evidence type="ECO:0000313" key="2">
    <source>
        <dbReference type="Proteomes" id="UP000002588"/>
    </source>
</evidence>
<dbReference type="Pfam" id="PF04820">
    <property type="entry name" value="Trp_halogenase"/>
    <property type="match status" value="1"/>
</dbReference>
<protein>
    <submittedName>
        <fullName evidence="1">Conserved hypothetical secreted protein</fullName>
    </submittedName>
</protein>
<name>A1K4V0_AZOSB</name>
<dbReference type="Proteomes" id="UP000002588">
    <property type="component" value="Chromosome"/>
</dbReference>
<accession>A1K4V0</accession>
<proteinExistence type="predicted"/>